<feature type="domain" description="Nudix hydrolase" evidence="4">
    <location>
        <begin position="13"/>
        <end position="142"/>
    </location>
</feature>
<dbReference type="PANTHER" id="PTHR21340">
    <property type="entry name" value="DIADENOSINE 5,5-P1,P4-TETRAPHOSPHATE PYROPHOSPHOHYDROLASE MUTT"/>
    <property type="match status" value="1"/>
</dbReference>
<evidence type="ECO:0000256" key="1">
    <source>
        <dbReference type="ARBA" id="ARBA00005582"/>
    </source>
</evidence>
<evidence type="ECO:0000256" key="2">
    <source>
        <dbReference type="ARBA" id="ARBA00022801"/>
    </source>
</evidence>
<dbReference type="EMBL" id="MWQN01000001">
    <property type="protein sequence ID" value="OPC81729.1"/>
    <property type="molecule type" value="Genomic_DNA"/>
</dbReference>
<gene>
    <name evidence="5" type="ORF">B4N89_12935</name>
</gene>
<sequence length="270" mass="28308">MDDPPGAAEPAHGPVLAAGGVLWRRTPEGTQVGLVHRPRYDDWSFPKGKLEPGEPAVVAAVREIAEETGFRAVLGRELGVRSYPMRSRDRIKINRYWVAEAVSGGFAPNAEVDRMWWGTPEEAAERSGTPDYTASLTEAFRTGPPPATVPVVVLRAGPAFALDLVPMLAAFAPVEVYGCAEPDAAATVAPYAAAAGARVHTAAASPAEAVRAGRPALLCTPVPDLHTIVAGAGSPRLPAEPLLPGEFAVLHTWAGRVVAVGRYAPYPTGS</sequence>
<dbReference type="Gene3D" id="3.90.79.10">
    <property type="entry name" value="Nucleoside Triphosphate Pyrophosphohydrolase"/>
    <property type="match status" value="1"/>
</dbReference>
<dbReference type="PRINTS" id="PR00502">
    <property type="entry name" value="NUDIXFAMILY"/>
</dbReference>
<dbReference type="RefSeq" id="WP_078976003.1">
    <property type="nucleotide sequence ID" value="NZ_MWQN01000001.1"/>
</dbReference>
<dbReference type="PROSITE" id="PS51462">
    <property type="entry name" value="NUDIX"/>
    <property type="match status" value="1"/>
</dbReference>
<proteinExistence type="inferred from homology"/>
<evidence type="ECO:0000313" key="5">
    <source>
        <dbReference type="EMBL" id="OPC81729.1"/>
    </source>
</evidence>
<dbReference type="GO" id="GO:0006167">
    <property type="term" value="P:AMP biosynthetic process"/>
    <property type="evidence" value="ECO:0007669"/>
    <property type="project" value="TreeGrafter"/>
</dbReference>
<dbReference type="InterPro" id="IPR051325">
    <property type="entry name" value="Nudix_hydrolase_domain"/>
</dbReference>
<dbReference type="Pfam" id="PF00293">
    <property type="entry name" value="NUDIX"/>
    <property type="match status" value="1"/>
</dbReference>
<dbReference type="PROSITE" id="PS00893">
    <property type="entry name" value="NUDIX_BOX"/>
    <property type="match status" value="1"/>
</dbReference>
<evidence type="ECO:0000256" key="3">
    <source>
        <dbReference type="RuleBase" id="RU003476"/>
    </source>
</evidence>
<keyword evidence="6" id="KW-1185">Reference proteome</keyword>
<evidence type="ECO:0000259" key="4">
    <source>
        <dbReference type="PROSITE" id="PS51462"/>
    </source>
</evidence>
<dbReference type="OrthoDB" id="4287477at2"/>
<keyword evidence="2 3" id="KW-0378">Hydrolase</keyword>
<protein>
    <recommendedName>
        <fullName evidence="4">Nudix hydrolase domain-containing protein</fullName>
    </recommendedName>
</protein>
<accession>A0A1T3NY27</accession>
<evidence type="ECO:0000313" key="6">
    <source>
        <dbReference type="Proteomes" id="UP000190037"/>
    </source>
</evidence>
<dbReference type="AlphaFoldDB" id="A0A1T3NY27"/>
<dbReference type="InterPro" id="IPR020476">
    <property type="entry name" value="Nudix_hydrolase"/>
</dbReference>
<dbReference type="PANTHER" id="PTHR21340:SF0">
    <property type="entry name" value="BIS(5'-NUCLEOSYL)-TETRAPHOSPHATASE [ASYMMETRICAL]"/>
    <property type="match status" value="1"/>
</dbReference>
<dbReference type="InterPro" id="IPR020084">
    <property type="entry name" value="NUDIX_hydrolase_CS"/>
</dbReference>
<dbReference type="SUPFAM" id="SSF55811">
    <property type="entry name" value="Nudix"/>
    <property type="match status" value="1"/>
</dbReference>
<dbReference type="CDD" id="cd03673">
    <property type="entry name" value="NUDIX_Ap6A_hydrolase"/>
    <property type="match status" value="1"/>
</dbReference>
<dbReference type="InterPro" id="IPR000086">
    <property type="entry name" value="NUDIX_hydrolase_dom"/>
</dbReference>
<comment type="caution">
    <text evidence="5">The sequence shown here is derived from an EMBL/GenBank/DDBJ whole genome shotgun (WGS) entry which is preliminary data.</text>
</comment>
<dbReference type="Proteomes" id="UP000190037">
    <property type="component" value="Unassembled WGS sequence"/>
</dbReference>
<dbReference type="STRING" id="159449.B4N89_12935"/>
<reference evidence="5 6" key="1">
    <citation type="submission" date="2017-03" db="EMBL/GenBank/DDBJ databases">
        <title>Draft genome sequence of Streptomyces scabrisporus NF3, endophyte isolated from Amphipterygium adstringens.</title>
        <authorList>
            <person name="Vazquez M."/>
            <person name="Ceapa C.D."/>
            <person name="Rodriguez Luna D."/>
            <person name="Sanchez Esquivel S."/>
        </authorList>
    </citation>
    <scope>NUCLEOTIDE SEQUENCE [LARGE SCALE GENOMIC DNA]</scope>
    <source>
        <strain evidence="5 6">NF3</strain>
    </source>
</reference>
<dbReference type="GO" id="GO:0006754">
    <property type="term" value="P:ATP biosynthetic process"/>
    <property type="evidence" value="ECO:0007669"/>
    <property type="project" value="TreeGrafter"/>
</dbReference>
<dbReference type="InterPro" id="IPR015797">
    <property type="entry name" value="NUDIX_hydrolase-like_dom_sf"/>
</dbReference>
<dbReference type="GO" id="GO:0004081">
    <property type="term" value="F:bis(5'-nucleosyl)-tetraphosphatase (asymmetrical) activity"/>
    <property type="evidence" value="ECO:0007669"/>
    <property type="project" value="TreeGrafter"/>
</dbReference>
<name>A0A1T3NY27_9ACTN</name>
<comment type="similarity">
    <text evidence="1 3">Belongs to the Nudix hydrolase family.</text>
</comment>
<organism evidence="5 6">
    <name type="scientific">Embleya scabrispora</name>
    <dbReference type="NCBI Taxonomy" id="159449"/>
    <lineage>
        <taxon>Bacteria</taxon>
        <taxon>Bacillati</taxon>
        <taxon>Actinomycetota</taxon>
        <taxon>Actinomycetes</taxon>
        <taxon>Kitasatosporales</taxon>
        <taxon>Streptomycetaceae</taxon>
        <taxon>Embleya</taxon>
    </lineage>
</organism>